<evidence type="ECO:0000259" key="4">
    <source>
        <dbReference type="Pfam" id="PF20220"/>
    </source>
</evidence>
<feature type="compositionally biased region" description="Acidic residues" evidence="1">
    <location>
        <begin position="2473"/>
        <end position="2486"/>
    </location>
</feature>
<dbReference type="Pfam" id="PF18413">
    <property type="entry name" value="Neuraminidase"/>
    <property type="match status" value="1"/>
</dbReference>
<keyword evidence="6" id="KW-1185">Reference proteome</keyword>
<comment type="caution">
    <text evidence="5">The sequence shown here is derived from an EMBL/GenBank/DDBJ whole genome shotgun (WGS) entry which is preliminary data.</text>
</comment>
<dbReference type="InterPro" id="IPR041079">
    <property type="entry name" value="Neuraminidase-like"/>
</dbReference>
<feature type="domain" description="Tc toxin complex TcA C-terminal TcB-binding" evidence="2">
    <location>
        <begin position="2602"/>
        <end position="2889"/>
    </location>
</feature>
<dbReference type="Pfam" id="PF20220">
    <property type="entry name" value="ABC_toxin_N"/>
    <property type="match status" value="1"/>
</dbReference>
<evidence type="ECO:0000313" key="5">
    <source>
        <dbReference type="EMBL" id="KAI1862873.1"/>
    </source>
</evidence>
<dbReference type="InterPro" id="IPR046839">
    <property type="entry name" value="ABC_toxin_N"/>
</dbReference>
<accession>A0A9P9WGP7</accession>
<sequence length="3058" mass="341090">MSMFDILNKSLTPELGARLNRSRKLYPGQPQKVFDHFLEAGSVPSTAVANINFARKVLEYTVDQPALCAGILGLLKSLDNETLANFLFPRARLDTLLAQRPGSFPKALTREKLDDVRSNFLDDKALVVMLVLVRAGKFAINEKDRVTADRVLTTIIQKDLELDPTVVLNTLKSAKFPGLSSVEPPSLPTDDDVRHSLDFIKSIKGLSTIVNDAEDVPSLWNSNYRSIRWITLKPKNTFTEEMVTLGMSSEVALKIHDSAQRIDCWNEQLWLALMEARTKDSIPLQPIQGQVTTQKNTSNTIQHQEGPTAKSLYNLTDIFRLEDAACEECCSVTSLSAYFADLMLLLSTTSPKGAELPPRVEVAGNEVLSSHQKKLRLQSRDSLLTLLSKRRPDLRKLELTCANSQTLIPYIQLVNEVLESFIRHKNTASALEDKDKPPLIKAFNTPINTGDEDDESLEPVYRPANMDYEVYSDYISKQMFPFTCFPYNQARDVVNQYCSTFQLELSDLSEAFSFRELLLNLVSADDIRGLSQDLRDCLLRGAEEVLQRQWAADILGIQKVEFAAISGETFFPVYFADQLRGLSNGSITIDTRYPEADMCRLWGYKDDDTMTDATNELGLTYIKRQLMQRSGLEFQDISDLVKTQFFGQQVTITNATGSQTFTGSLEELRLVAQIYPSGQEADDPNDEDEEEFEPLTGPLTPEICYSLQAFLRLQAKVKWSTRDLDAAIFCLRNKEIQNSSTFKMPAAPVETDISPYVIKGIAHVVRLSKLCGIDAPSLLPLWGPIDSFGPKSLLRRKFLRPSLSEPFDASTNGGYFLNGTKRIQIQSCGPSICARLSWPYELFGDLLQVTELALAALDIESFSKLYRHVLLLRILKIPAKLCIPFFDVVLSKGMGSPFNSPRDALLLLEKWKLLLDNGWDAETLIKTLGSTNAGEDNASAGNNFGFQLASAMAVGSKELQKSLSSLYTTGISTAEDVIECAGRAFDASTATSVVDFVEGTQVSTGTISIAKEDFERLILISAKWPTRLSIGPTRIESGTYRAELRLLGVLTTLEKKQLQEDVKELPAVAEKILSMLKKSINAREIIKSRFRGTPQDSILLQDWPPSQVLDKDPTSSEGEKATALQPETKVKASTSPTQARLEEQKLIEAEAQVRKRRDAFVQLAKPTIIHDLLTTLITDTIKGLFPEADTEIIRLLLTTIVKFSRQGESSSTTNSAMEALQYLSDGAKEAGSTTLDAYFTPSVASNFTFRLAETGGRKLPEPPRLVVDGMLIIFNSDTRSWSPIYMAKGQPYRLESNHTASEFLWSTAESTEAEITEDMLLHRTVTSRAAAIYDGISRVVGICQRLKLGTDDLTYMAVAQLSQGKFLNANLNTITLQELVDLQKYVKLRDQSRGVPGKSLVGLFSWLSGTKEADAKTIAAQITECTGWKTTLIESILSYKYSGYSHTELMDTLRNFDAILALQSIVAFDQRLGGTPEASSKALIEDLFILGQPPRQFAVTAEYVTAARAMQTRLSSSQRATADEGLMENQRTALVNYLLQQDYIKDMGIWHADGLFERFLIDVQMGPQLRTSRIKQAISVVQLFAQRCILGLEEGVSKTALRQEKWAWMQQYTMWEAHRKMFLYPENWIDPTLRDDKSALFNDLESSLMQKNLSVSTFLQAVQSYVHGLNEISSLEIVSYLHEPQSKDVDVFHFFGRTRIAPHVFYYRTLTIYRGSNDIFWRAWTKIDMDIPSIETEWEGNRLRNTGTYLLPIVIGGRLYLFMPSIVPKTIANAQDAGVTLGPGAHAEGPGALSDRPEPVSLYIDQAQVAAPKPKRIWEITMGWTEFVAGSWSPKRMSQGSCDVEITNASATQFRMDPKFSGSKLDKLNIIISSAPDVDGAAAGATRSGTFEFCQDQMVFRDETTDVGTSNSNKLPMLFQKVVGSNFEPDQLIEGEKYANDQVLLWVPKDLASKTTKDNITWTLSKSTTRVTGLVLSAEQTDGTSISYFNLPRQPLVRPNNVEWDAKSLENDMELILLDHTFSHELMEATADRINPLRSLYNYLARLPVQNHRGSFGAGSGDVWYHELGHPTALYNWEIGLHAILLAVDRFFSTQQFEEALQVARLVFDPSADLVVEIQDDAGQPQSVTTCWRFPPFQDMARKMARDGEASSDLSLLRKEVELAVKERRSYGSLVHAAARGRPASYMKWIVMKYAEILIASGDIHFRRGTLESLPLAIQRYTEASHVLGPEPPKVPDLAKRKRKAMTFEQLREEDIVNDLIKLQLPPLFSAMMQKKKTKGAAEKGERDPKGENIACFLRTGYFGVPINPRFKQMRNLVRGRLFNIRNSLDIQGRPIVYALREPPIDPAEMMALSSAGISMMDVMSDSSTPIPRQRFEFLLGKALELCSELRSLGDRLLSAIEKKESETFAALKARHTTTIQQMMLDIKKVQLEESQQTVDSLMLNRGSLETQLSYYLRLIGEPLSKVPKPTEDWSDIQQDIDDPTEDDLKMSPHEESEMDLATASTVLNVIAAGMDGFIAPLCAVPQVEGLAAPFGCGVSTSFGGSQLASAVAAGSAAVKMAAMVTADRGTNAGRKAQLTRQLQERRLQANMRGRDIKSIDKQIEIQRIRVMAARKEIDLQKSEFEDAQQTEAWYRSKYTNENLYAWMEKSLRGTYFQAYTLAIAMAQRAESALSFDEGRKLSIIRPAGYWDGSHDGLLAADSLYLDLKRLETAQLNSASADFAISKTISLRQIDPMALMRLRITGVADFSIDELLYDVDFPGHYMRRIKSVAVSVPAIVGPHTGVNAILTLLQHRYRTSQNVADAADYISSQTDGESFRTDRIPISTIAISSGSGDSGVFELNFNGPTYMPFEGAGAVSSWRLEFPAAIRKFDYESISDVLLHVQYTAHQGGALLKAAASEAVRQAAETADRRGKQDGFWAIWDLKNDFSNEWYGFRSRLGAKPGAAGEIAASMNLGDLKGRLPFWSRQRSSLQVHSTMLLSKSQALIQALDIDKIPTPPKDSKERKWDDGSLGDYFTRSSSARIDALDWAVQAANVIETKSIDNVYLLVQYSFLDN</sequence>
<feature type="domain" description="ABC toxin N-terminal" evidence="4">
    <location>
        <begin position="1526"/>
        <end position="1645"/>
    </location>
</feature>
<feature type="region of interest" description="Disordered" evidence="1">
    <location>
        <begin position="1097"/>
        <end position="1141"/>
    </location>
</feature>
<feature type="compositionally biased region" description="Basic and acidic residues" evidence="1">
    <location>
        <begin position="1109"/>
        <end position="1120"/>
    </location>
</feature>
<evidence type="ECO:0000259" key="2">
    <source>
        <dbReference type="Pfam" id="PF18276"/>
    </source>
</evidence>
<evidence type="ECO:0000313" key="6">
    <source>
        <dbReference type="Proteomes" id="UP000829685"/>
    </source>
</evidence>
<organism evidence="5 6">
    <name type="scientific">Neoarthrinium moseri</name>
    <dbReference type="NCBI Taxonomy" id="1658444"/>
    <lineage>
        <taxon>Eukaryota</taxon>
        <taxon>Fungi</taxon>
        <taxon>Dikarya</taxon>
        <taxon>Ascomycota</taxon>
        <taxon>Pezizomycotina</taxon>
        <taxon>Sordariomycetes</taxon>
        <taxon>Xylariomycetidae</taxon>
        <taxon>Amphisphaeriales</taxon>
        <taxon>Apiosporaceae</taxon>
        <taxon>Neoarthrinium</taxon>
    </lineage>
</organism>
<dbReference type="InterPro" id="IPR040840">
    <property type="entry name" value="TcA_TcB_BD"/>
</dbReference>
<gene>
    <name evidence="5" type="ORF">JX265_008919</name>
</gene>
<dbReference type="Pfam" id="PF18276">
    <property type="entry name" value="TcA_TcB_BD"/>
    <property type="match status" value="1"/>
</dbReference>
<protein>
    <submittedName>
        <fullName evidence="5">Uncharacterized protein</fullName>
    </submittedName>
</protein>
<evidence type="ECO:0000259" key="3">
    <source>
        <dbReference type="Pfam" id="PF18413"/>
    </source>
</evidence>
<dbReference type="EMBL" id="JAFIMR010000026">
    <property type="protein sequence ID" value="KAI1862873.1"/>
    <property type="molecule type" value="Genomic_DNA"/>
</dbReference>
<evidence type="ECO:0000256" key="1">
    <source>
        <dbReference type="SAM" id="MobiDB-lite"/>
    </source>
</evidence>
<feature type="region of interest" description="Disordered" evidence="1">
    <location>
        <begin position="2468"/>
        <end position="2487"/>
    </location>
</feature>
<feature type="domain" description="Neuraminidase-like" evidence="3">
    <location>
        <begin position="1675"/>
        <end position="1851"/>
    </location>
</feature>
<dbReference type="Proteomes" id="UP000829685">
    <property type="component" value="Unassembled WGS sequence"/>
</dbReference>
<name>A0A9P9WGP7_9PEZI</name>
<reference evidence="5" key="1">
    <citation type="submission" date="2021-03" db="EMBL/GenBank/DDBJ databases">
        <title>Revisited historic fungal species revealed as producer of novel bioactive compounds through whole genome sequencing and comparative genomics.</title>
        <authorList>
            <person name="Vignolle G.A."/>
            <person name="Hochenegger N."/>
            <person name="Mach R.L."/>
            <person name="Mach-Aigner A.R."/>
            <person name="Javad Rahimi M."/>
            <person name="Salim K.A."/>
            <person name="Chan C.M."/>
            <person name="Lim L.B.L."/>
            <person name="Cai F."/>
            <person name="Druzhinina I.S."/>
            <person name="U'Ren J.M."/>
            <person name="Derntl C."/>
        </authorList>
    </citation>
    <scope>NUCLEOTIDE SEQUENCE</scope>
    <source>
        <strain evidence="5">TUCIM 5799</strain>
    </source>
</reference>
<proteinExistence type="predicted"/>